<proteinExistence type="predicted"/>
<dbReference type="EMBL" id="JABFCT010000004">
    <property type="protein sequence ID" value="KAF5876661.1"/>
    <property type="molecule type" value="Genomic_DNA"/>
</dbReference>
<keyword evidence="4" id="KW-1185">Reference proteome</keyword>
<dbReference type="RefSeq" id="XP_037195607.1">
    <property type="nucleotide sequence ID" value="XM_037333479.1"/>
</dbReference>
<comment type="caution">
    <text evidence="3">The sequence shown here is derived from an EMBL/GenBank/DDBJ whole genome shotgun (WGS) entry which is preliminary data.</text>
</comment>
<dbReference type="AlphaFoldDB" id="A0A8H6ELH1"/>
<name>A0A8H6ELH1_9HELO</name>
<comment type="caution">
    <text evidence="1">Lacks conserved residue(s) required for the propagation of feature annotation.</text>
</comment>
<protein>
    <submittedName>
        <fullName evidence="3">Putative polyketide synthase protein</fullName>
    </submittedName>
</protein>
<gene>
    <name evidence="3" type="ORF">Bfra_003067</name>
</gene>
<accession>A0A8H6ELH1</accession>
<evidence type="ECO:0000259" key="2">
    <source>
        <dbReference type="PROSITE" id="PS52019"/>
    </source>
</evidence>
<dbReference type="InterPro" id="IPR049900">
    <property type="entry name" value="PKS_mFAS_DH"/>
</dbReference>
<reference evidence="3 4" key="1">
    <citation type="journal article" date="2020" name="Phytopathology">
        <title>A high-quality genome resource of Botrytis fragariae, a new and rapidly spreading fungal pathogen causing strawberry gray mold in the U.S.A.</title>
        <authorList>
            <person name="Wu Y."/>
            <person name="Saski C.A."/>
            <person name="Schnabel G."/>
            <person name="Xiao S."/>
            <person name="Hu M."/>
        </authorList>
    </citation>
    <scope>NUCLEOTIDE SEQUENCE [LARGE SCALE GENOMIC DNA]</scope>
    <source>
        <strain evidence="3 4">BVB16</strain>
    </source>
</reference>
<evidence type="ECO:0000313" key="4">
    <source>
        <dbReference type="Proteomes" id="UP000531561"/>
    </source>
</evidence>
<dbReference type="Proteomes" id="UP000531561">
    <property type="component" value="Unassembled WGS sequence"/>
</dbReference>
<dbReference type="PROSITE" id="PS52019">
    <property type="entry name" value="PKS_MFAS_DH"/>
    <property type="match status" value="1"/>
</dbReference>
<organism evidence="3 4">
    <name type="scientific">Botrytis fragariae</name>
    <dbReference type="NCBI Taxonomy" id="1964551"/>
    <lineage>
        <taxon>Eukaryota</taxon>
        <taxon>Fungi</taxon>
        <taxon>Dikarya</taxon>
        <taxon>Ascomycota</taxon>
        <taxon>Pezizomycotina</taxon>
        <taxon>Leotiomycetes</taxon>
        <taxon>Helotiales</taxon>
        <taxon>Sclerotiniaceae</taxon>
        <taxon>Botrytis</taxon>
    </lineage>
</organism>
<sequence>MISKVDFVGAVQRCYNQSTVVEVREKLDQSHLNKVSINSWLEIGPHAALQGPIRIRFCYETNSQYIKKINLNDMSWAKDHRINGIILYPAAGVLAMAIEVMKQLDDNSYRGIDFFSKPRMEACFGQ</sequence>
<dbReference type="GeneID" id="59257171"/>
<evidence type="ECO:0000313" key="3">
    <source>
        <dbReference type="EMBL" id="KAF5876661.1"/>
    </source>
</evidence>
<feature type="domain" description="PKS/mFAS DH" evidence="2">
    <location>
        <begin position="46"/>
        <end position="126"/>
    </location>
</feature>
<dbReference type="InterPro" id="IPR049552">
    <property type="entry name" value="PKS_DH_N"/>
</dbReference>
<dbReference type="Gene3D" id="3.10.129.110">
    <property type="entry name" value="Polyketide synthase dehydratase"/>
    <property type="match status" value="1"/>
</dbReference>
<dbReference type="OrthoDB" id="4779096at2759"/>
<dbReference type="InterPro" id="IPR042104">
    <property type="entry name" value="PKS_dehydratase_sf"/>
</dbReference>
<dbReference type="Pfam" id="PF21089">
    <property type="entry name" value="PKS_DH_N"/>
    <property type="match status" value="1"/>
</dbReference>
<evidence type="ECO:0000256" key="1">
    <source>
        <dbReference type="PROSITE-ProRule" id="PRU01363"/>
    </source>
</evidence>